<dbReference type="GO" id="GO:0008270">
    <property type="term" value="F:zinc ion binding"/>
    <property type="evidence" value="ECO:0007669"/>
    <property type="project" value="UniProtKB-KW"/>
</dbReference>
<dbReference type="OrthoDB" id="10262564at2759"/>
<keyword evidence="1" id="KW-0479">Metal-binding</keyword>
<evidence type="ECO:0000313" key="7">
    <source>
        <dbReference type="Proteomes" id="UP000282613"/>
    </source>
</evidence>
<dbReference type="STRING" id="60517.A0A0R3W7I5"/>
<feature type="zinc finger region" description="UBR-type" evidence="4">
    <location>
        <begin position="32"/>
        <end position="105"/>
    </location>
</feature>
<protein>
    <submittedName>
        <fullName evidence="8">UBR-type domain-containing protein</fullName>
    </submittedName>
</protein>
<sequence length="380" mass="43273">MGDDEYYTLDEIVSSETSESAVVYGAIEDEEEKCTFPKGYLKRQAVFACKTCSELTGKRAGVCYECSIHCHATHEIVELYTKRHFRCDCGNSKFKGAAVCNLWEEKDDVNIENSYDHNFDGVFCTCLRPYPDPEIKGNSEMYQCSVCEDWFHLQHLNMPSDFQPSDDFEELVCSSCVKRFPLLWLFYYCHVQSGNADNANQSRDCSLAKKPRIDDGVDQMSTAASVESTETCRIPHVLSVCGVENVDPPTADMRRLTVNGLPFPSPIFWCNDWRTDTLCTCDSCEKMLKSLGIGFLLDPEDSIVHYMEVGRQRVAELHARRDNLISEALAELPRPAAIEVARGINRFREALTDFLTRPREQNVVTEEEVKEFCEDLKKDL</sequence>
<dbReference type="PANTHER" id="PTHR13513">
    <property type="entry name" value="E3 UBIQUITIN-PROTEIN LIGASE UBR7"/>
    <property type="match status" value="1"/>
</dbReference>
<dbReference type="GO" id="GO:0061630">
    <property type="term" value="F:ubiquitin protein ligase activity"/>
    <property type="evidence" value="ECO:0007669"/>
    <property type="project" value="InterPro"/>
</dbReference>
<evidence type="ECO:0000313" key="8">
    <source>
        <dbReference type="WBParaSite" id="TASK_0000624201-mRNA-1"/>
    </source>
</evidence>
<dbReference type="SMART" id="SM00396">
    <property type="entry name" value="ZnF_UBR1"/>
    <property type="match status" value="1"/>
</dbReference>
<dbReference type="InterPro" id="IPR013083">
    <property type="entry name" value="Znf_RING/FYVE/PHD"/>
</dbReference>
<dbReference type="InterPro" id="IPR001965">
    <property type="entry name" value="Znf_PHD"/>
</dbReference>
<keyword evidence="7" id="KW-1185">Reference proteome</keyword>
<feature type="domain" description="UBR-type" evidence="5">
    <location>
        <begin position="32"/>
        <end position="105"/>
    </location>
</feature>
<evidence type="ECO:0000259" key="5">
    <source>
        <dbReference type="PROSITE" id="PS51157"/>
    </source>
</evidence>
<dbReference type="PROSITE" id="PS51157">
    <property type="entry name" value="ZF_UBR"/>
    <property type="match status" value="1"/>
</dbReference>
<dbReference type="CDD" id="cd15542">
    <property type="entry name" value="PHD_UBR7"/>
    <property type="match status" value="1"/>
</dbReference>
<reference evidence="8" key="1">
    <citation type="submission" date="2017-02" db="UniProtKB">
        <authorList>
            <consortium name="WormBaseParasite"/>
        </authorList>
    </citation>
    <scope>IDENTIFICATION</scope>
</reference>
<dbReference type="InterPro" id="IPR040204">
    <property type="entry name" value="UBR7"/>
</dbReference>
<accession>A0A0R3W7I5</accession>
<dbReference type="WBParaSite" id="TASK_0000624201-mRNA-1">
    <property type="protein sequence ID" value="TASK_0000624201-mRNA-1"/>
    <property type="gene ID" value="TASK_0000624201"/>
</dbReference>
<dbReference type="AlphaFoldDB" id="A0A0R3W7I5"/>
<dbReference type="InterPro" id="IPR011011">
    <property type="entry name" value="Znf_FYVE_PHD"/>
</dbReference>
<evidence type="ECO:0000256" key="4">
    <source>
        <dbReference type="PROSITE-ProRule" id="PRU00508"/>
    </source>
</evidence>
<dbReference type="Gene3D" id="3.30.40.10">
    <property type="entry name" value="Zinc/RING finger domain, C3HC4 (zinc finger)"/>
    <property type="match status" value="1"/>
</dbReference>
<gene>
    <name evidence="6" type="ORF">TASK_LOCUS6243</name>
</gene>
<dbReference type="Pfam" id="PF02207">
    <property type="entry name" value="zf-UBR"/>
    <property type="match status" value="1"/>
</dbReference>
<dbReference type="GO" id="GO:0005737">
    <property type="term" value="C:cytoplasm"/>
    <property type="evidence" value="ECO:0007669"/>
    <property type="project" value="TreeGrafter"/>
</dbReference>
<dbReference type="InterPro" id="IPR003126">
    <property type="entry name" value="Znf_UBR"/>
</dbReference>
<name>A0A0R3W7I5_TAEAS</name>
<dbReference type="Proteomes" id="UP000282613">
    <property type="component" value="Unassembled WGS sequence"/>
</dbReference>
<dbReference type="CDD" id="cd19677">
    <property type="entry name" value="UBR-box_UBR7"/>
    <property type="match status" value="1"/>
</dbReference>
<evidence type="ECO:0000256" key="1">
    <source>
        <dbReference type="ARBA" id="ARBA00022723"/>
    </source>
</evidence>
<organism evidence="8">
    <name type="scientific">Taenia asiatica</name>
    <name type="common">Asian tapeworm</name>
    <dbReference type="NCBI Taxonomy" id="60517"/>
    <lineage>
        <taxon>Eukaryota</taxon>
        <taxon>Metazoa</taxon>
        <taxon>Spiralia</taxon>
        <taxon>Lophotrochozoa</taxon>
        <taxon>Platyhelminthes</taxon>
        <taxon>Cestoda</taxon>
        <taxon>Eucestoda</taxon>
        <taxon>Cyclophyllidea</taxon>
        <taxon>Taeniidae</taxon>
        <taxon>Taenia</taxon>
    </lineage>
</organism>
<dbReference type="PANTHER" id="PTHR13513:SF9">
    <property type="entry name" value="E3 UBIQUITIN-PROTEIN LIGASE UBR7-RELATED"/>
    <property type="match status" value="1"/>
</dbReference>
<keyword evidence="3" id="KW-0862">Zinc</keyword>
<proteinExistence type="predicted"/>
<reference evidence="6 7" key="2">
    <citation type="submission" date="2018-11" db="EMBL/GenBank/DDBJ databases">
        <authorList>
            <consortium name="Pathogen Informatics"/>
        </authorList>
    </citation>
    <scope>NUCLEOTIDE SEQUENCE [LARGE SCALE GENOMIC DNA]</scope>
</reference>
<evidence type="ECO:0000256" key="3">
    <source>
        <dbReference type="ARBA" id="ARBA00022833"/>
    </source>
</evidence>
<dbReference type="SMART" id="SM00249">
    <property type="entry name" value="PHD"/>
    <property type="match status" value="1"/>
</dbReference>
<dbReference type="SUPFAM" id="SSF57903">
    <property type="entry name" value="FYVE/PHD zinc finger"/>
    <property type="match status" value="1"/>
</dbReference>
<dbReference type="EMBL" id="UYRS01018482">
    <property type="protein sequence ID" value="VDK36347.1"/>
    <property type="molecule type" value="Genomic_DNA"/>
</dbReference>
<keyword evidence="2" id="KW-0863">Zinc-finger</keyword>
<dbReference type="InterPro" id="IPR047506">
    <property type="entry name" value="UBR7-like_UBR-box"/>
</dbReference>
<evidence type="ECO:0000256" key="2">
    <source>
        <dbReference type="ARBA" id="ARBA00022771"/>
    </source>
</evidence>
<evidence type="ECO:0000313" key="6">
    <source>
        <dbReference type="EMBL" id="VDK36347.1"/>
    </source>
</evidence>